<evidence type="ECO:0000256" key="1">
    <source>
        <dbReference type="ARBA" id="ARBA00001638"/>
    </source>
</evidence>
<keyword evidence="6" id="KW-0479">Metal-binding</keyword>
<dbReference type="AlphaFoldDB" id="X1E5C6"/>
<evidence type="ECO:0000259" key="8">
    <source>
        <dbReference type="SMART" id="SM00471"/>
    </source>
</evidence>
<evidence type="ECO:0000256" key="4">
    <source>
        <dbReference type="ARBA" id="ARBA00011738"/>
    </source>
</evidence>
<feature type="non-terminal residue" evidence="9">
    <location>
        <position position="1"/>
    </location>
</feature>
<proteinExistence type="predicted"/>
<evidence type="ECO:0000256" key="5">
    <source>
        <dbReference type="ARBA" id="ARBA00012964"/>
    </source>
</evidence>
<protein>
    <recommendedName>
        <fullName evidence="5">5'-deoxynucleotidase</fullName>
        <ecNumber evidence="5">3.1.3.89</ecNumber>
    </recommendedName>
</protein>
<dbReference type="PANTHER" id="PTHR11845:SF13">
    <property type="entry name" value="5'-DEOXYNUCLEOTIDASE HDDC2"/>
    <property type="match status" value="1"/>
</dbReference>
<keyword evidence="7" id="KW-0378">Hydrolase</keyword>
<evidence type="ECO:0000256" key="7">
    <source>
        <dbReference type="ARBA" id="ARBA00022801"/>
    </source>
</evidence>
<evidence type="ECO:0000313" key="9">
    <source>
        <dbReference type="EMBL" id="GAH03873.1"/>
    </source>
</evidence>
<comment type="subunit">
    <text evidence="4">Homodimer.</text>
</comment>
<evidence type="ECO:0000256" key="3">
    <source>
        <dbReference type="ARBA" id="ARBA00001941"/>
    </source>
</evidence>
<feature type="domain" description="HD/PDEase" evidence="8">
    <location>
        <begin position="24"/>
        <end position="146"/>
    </location>
</feature>
<comment type="caution">
    <text evidence="9">The sequence shown here is derived from an EMBL/GenBank/DDBJ whole genome shotgun (WGS) entry which is preliminary data.</text>
</comment>
<dbReference type="GO" id="GO:0005737">
    <property type="term" value="C:cytoplasm"/>
    <property type="evidence" value="ECO:0007669"/>
    <property type="project" value="TreeGrafter"/>
</dbReference>
<dbReference type="SUPFAM" id="SSF109604">
    <property type="entry name" value="HD-domain/PDEase-like"/>
    <property type="match status" value="1"/>
</dbReference>
<organism evidence="9">
    <name type="scientific">marine sediment metagenome</name>
    <dbReference type="NCBI Taxonomy" id="412755"/>
    <lineage>
        <taxon>unclassified sequences</taxon>
        <taxon>metagenomes</taxon>
        <taxon>ecological metagenomes</taxon>
    </lineage>
</organism>
<dbReference type="Gene3D" id="1.10.3210.10">
    <property type="entry name" value="Hypothetical protein af1432"/>
    <property type="match status" value="1"/>
</dbReference>
<comment type="cofactor">
    <cofactor evidence="3">
        <name>Co(2+)</name>
        <dbReference type="ChEBI" id="CHEBI:48828"/>
    </cofactor>
</comment>
<evidence type="ECO:0000256" key="6">
    <source>
        <dbReference type="ARBA" id="ARBA00022723"/>
    </source>
</evidence>
<dbReference type="InterPro" id="IPR039356">
    <property type="entry name" value="YfbR/HDDC2"/>
</dbReference>
<gene>
    <name evidence="9" type="ORF">S01H4_44103</name>
</gene>
<comment type="catalytic activity">
    <reaction evidence="1">
        <text>a 2'-deoxyribonucleoside 5'-phosphate + H2O = a 2'-deoxyribonucleoside + phosphate</text>
        <dbReference type="Rhea" id="RHEA:36167"/>
        <dbReference type="ChEBI" id="CHEBI:15377"/>
        <dbReference type="ChEBI" id="CHEBI:18274"/>
        <dbReference type="ChEBI" id="CHEBI:43474"/>
        <dbReference type="ChEBI" id="CHEBI:65317"/>
        <dbReference type="EC" id="3.1.3.89"/>
    </reaction>
</comment>
<sequence length="189" mass="21869">LRRLNNLKQMPRTGWLLCNIPLSGVEDVAQHTFDVAAITLLLADEIGRGGKKLDRGRALSIAVVHDWAEAESGDFPYTALKYLGPAGTKKRIEKRVLEELLGKLPNKEKYLKFWREYSEKRTTEAKLVHAADYLSMLVQAIKYREQGNRSRELDELWRVVRDDLKPHTREFPVVKELITELQKRYSNIP</sequence>
<dbReference type="GO" id="GO:0046872">
    <property type="term" value="F:metal ion binding"/>
    <property type="evidence" value="ECO:0007669"/>
    <property type="project" value="UniProtKB-KW"/>
</dbReference>
<dbReference type="InterPro" id="IPR006674">
    <property type="entry name" value="HD_domain"/>
</dbReference>
<dbReference type="PANTHER" id="PTHR11845">
    <property type="entry name" value="5'-DEOXYNUCLEOTIDASE HDDC2"/>
    <property type="match status" value="1"/>
</dbReference>
<reference evidence="9" key="1">
    <citation type="journal article" date="2014" name="Front. Microbiol.">
        <title>High frequency of phylogenetically diverse reductive dehalogenase-homologous genes in deep subseafloor sedimentary metagenomes.</title>
        <authorList>
            <person name="Kawai M."/>
            <person name="Futagami T."/>
            <person name="Toyoda A."/>
            <person name="Takaki Y."/>
            <person name="Nishi S."/>
            <person name="Hori S."/>
            <person name="Arai W."/>
            <person name="Tsubouchi T."/>
            <person name="Morono Y."/>
            <person name="Uchiyama I."/>
            <person name="Ito T."/>
            <person name="Fujiyama A."/>
            <person name="Inagaki F."/>
            <person name="Takami H."/>
        </authorList>
    </citation>
    <scope>NUCLEOTIDE SEQUENCE</scope>
    <source>
        <strain evidence="9">Expedition CK06-06</strain>
    </source>
</reference>
<dbReference type="EC" id="3.1.3.89" evidence="5"/>
<dbReference type="InterPro" id="IPR003607">
    <property type="entry name" value="HD/PDEase_dom"/>
</dbReference>
<dbReference type="GO" id="GO:0002953">
    <property type="term" value="F:5'-deoxynucleotidase activity"/>
    <property type="evidence" value="ECO:0007669"/>
    <property type="project" value="UniProtKB-EC"/>
</dbReference>
<comment type="cofactor">
    <cofactor evidence="2">
        <name>Mn(2+)</name>
        <dbReference type="ChEBI" id="CHEBI:29035"/>
    </cofactor>
</comment>
<dbReference type="SMART" id="SM00471">
    <property type="entry name" value="HDc"/>
    <property type="match status" value="1"/>
</dbReference>
<name>X1E5C6_9ZZZZ</name>
<accession>X1E5C6</accession>
<dbReference type="EMBL" id="BART01024410">
    <property type="protein sequence ID" value="GAH03873.1"/>
    <property type="molecule type" value="Genomic_DNA"/>
</dbReference>
<dbReference type="Pfam" id="PF13023">
    <property type="entry name" value="HD_3"/>
    <property type="match status" value="1"/>
</dbReference>
<evidence type="ECO:0000256" key="2">
    <source>
        <dbReference type="ARBA" id="ARBA00001936"/>
    </source>
</evidence>